<protein>
    <submittedName>
        <fullName evidence="2">Uncharacterized protein</fullName>
    </submittedName>
</protein>
<organism evidence="2 3">
    <name type="scientific">Pontibacter mangrovi</name>
    <dbReference type="NCBI Taxonomy" id="2589816"/>
    <lineage>
        <taxon>Bacteria</taxon>
        <taxon>Pseudomonadati</taxon>
        <taxon>Bacteroidota</taxon>
        <taxon>Cytophagia</taxon>
        <taxon>Cytophagales</taxon>
        <taxon>Hymenobacteraceae</taxon>
        <taxon>Pontibacter</taxon>
    </lineage>
</organism>
<evidence type="ECO:0000256" key="1">
    <source>
        <dbReference type="SAM" id="Phobius"/>
    </source>
</evidence>
<accession>A0A501W3Y8</accession>
<proteinExistence type="predicted"/>
<name>A0A501W3Y8_9BACT</name>
<keyword evidence="1" id="KW-0812">Transmembrane</keyword>
<gene>
    <name evidence="2" type="ORF">FJM65_16025</name>
</gene>
<keyword evidence="1" id="KW-0472">Membrane</keyword>
<evidence type="ECO:0000313" key="2">
    <source>
        <dbReference type="EMBL" id="TPE42834.1"/>
    </source>
</evidence>
<evidence type="ECO:0000313" key="3">
    <source>
        <dbReference type="Proteomes" id="UP000316727"/>
    </source>
</evidence>
<feature type="transmembrane region" description="Helical" evidence="1">
    <location>
        <begin position="78"/>
        <end position="99"/>
    </location>
</feature>
<dbReference type="EMBL" id="VFRQ01000009">
    <property type="protein sequence ID" value="TPE42834.1"/>
    <property type="molecule type" value="Genomic_DNA"/>
</dbReference>
<dbReference type="AlphaFoldDB" id="A0A501W3Y8"/>
<keyword evidence="1" id="KW-1133">Transmembrane helix</keyword>
<feature type="transmembrane region" description="Helical" evidence="1">
    <location>
        <begin position="105"/>
        <end position="125"/>
    </location>
</feature>
<dbReference type="RefSeq" id="WP_140622568.1">
    <property type="nucleotide sequence ID" value="NZ_VFRQ01000009.1"/>
</dbReference>
<keyword evidence="3" id="KW-1185">Reference proteome</keyword>
<comment type="caution">
    <text evidence="2">The sequence shown here is derived from an EMBL/GenBank/DDBJ whole genome shotgun (WGS) entry which is preliminary data.</text>
</comment>
<sequence length="146" mass="16789">MMALPISFSFEAEIDKSKHNLEEAHLINEIKCFIERNKGIDIQILGNKLTFKVSFWGMSFDYFGQIEKGSFEIAGNKLLFKFYMVRMLIIILIMALLMAYETNEIWVGALCFITLYGGNLLTALIKYKRLVVRLSSGTAEEKKNIM</sequence>
<dbReference type="Proteomes" id="UP000316727">
    <property type="component" value="Unassembled WGS sequence"/>
</dbReference>
<reference evidence="2 3" key="1">
    <citation type="submission" date="2019-06" db="EMBL/GenBank/DDBJ databases">
        <title>A novel bacterium of genus Pontibacter, isolated from marine sediment.</title>
        <authorList>
            <person name="Huang H."/>
            <person name="Mo K."/>
            <person name="Hu Y."/>
        </authorList>
    </citation>
    <scope>NUCLEOTIDE SEQUENCE [LARGE SCALE GENOMIC DNA]</scope>
    <source>
        <strain evidence="2 3">HB172049</strain>
    </source>
</reference>